<keyword evidence="1" id="KW-0433">Leucine-rich repeat</keyword>
<dbReference type="InterPro" id="IPR013210">
    <property type="entry name" value="LRR_N_plant-typ"/>
</dbReference>
<dbReference type="Gene3D" id="1.10.510.10">
    <property type="entry name" value="Transferase(Phosphotransferase) domain 1"/>
    <property type="match status" value="1"/>
</dbReference>
<dbReference type="SUPFAM" id="SSF56112">
    <property type="entry name" value="Protein kinase-like (PK-like)"/>
    <property type="match status" value="1"/>
</dbReference>
<keyword evidence="6 9" id="KW-0472">Membrane</keyword>
<sequence>MDGRLRTNRAKLRIVVLMAVFLLCLENLSFCWSLNSEGEALLRFREGVSRDPYGALSSWKDDVGAVDSCSWFGVECSDGQVVVLNLKDLGLEGMLTPELGKLTHVKSIILRNNSFWGNIPGEITKLKELEVLDLGYNNFSGPFPSELGNNLSLTTLLLDNNEFMGCISPEIDELKMISESQMHETQESNLAIGADSNGMSINWNGVHPQTATYRRLILAIEAPTPSENSGEKPNKKSSEASPSPVPIPSSHGLKSSSPSPSPNSHSRAPSGGPFLSPKPLFAPSPSPLKPLHSSPSESPRSISLTPSPSPIITPVHAPTLPKHPVVAPPKNWITAPPPVSTSGPNLSTHSNRKHQMVIISVAIIAGLAVILILAAAVFFFQRHKVVTVKPWATGLSGQLQKAFVTGSNFGFHNLRHRKSEGELPPSFTVWHIYRTNFIFQSFHSGVPKLQRSELEAACEDFSNIIGTLSDGTVYKGTLSSGVEIAVTSSAAASPNNWSKNFEAQFRKKIDTLSKVNHKNFVNLIGFCEEEKPFTRMLVFEYAPNGTLFEHLHIKESEHLDWGMRLRIIMGISYCLEYIHELKPPIAHRNLQSSSVYLTEDYAAKLSDFSFCNDSVATKIGSAALEFLETPTVDPESNVYNLGVIMFEIITGRIPYSMDRGFLADWTSKCLRGEMPTKDTVDPTLKSFQEDVLRKLLAVMRECLNPNPHQRPRMREVVTKLKEITTMEPDAVSPKLSPLWWAELEIMSTVSSEEVKSEPRG</sequence>
<feature type="signal peptide" evidence="10">
    <location>
        <begin position="1"/>
        <end position="33"/>
    </location>
</feature>
<dbReference type="FunFam" id="3.80.10.10:FF:000400">
    <property type="entry name" value="Nuclear pore complex protein NUP107"/>
    <property type="match status" value="1"/>
</dbReference>
<feature type="compositionally biased region" description="Low complexity" evidence="8">
    <location>
        <begin position="248"/>
        <end position="270"/>
    </location>
</feature>
<dbReference type="Gene3D" id="3.30.200.20">
    <property type="entry name" value="Phosphorylase Kinase, domain 1"/>
    <property type="match status" value="1"/>
</dbReference>
<evidence type="ECO:0000256" key="6">
    <source>
        <dbReference type="ARBA" id="ARBA00023136"/>
    </source>
</evidence>
<keyword evidence="4" id="KW-0677">Repeat</keyword>
<feature type="region of interest" description="Disordered" evidence="8">
    <location>
        <begin position="223"/>
        <end position="316"/>
    </location>
</feature>
<dbReference type="SUPFAM" id="SSF52058">
    <property type="entry name" value="L domain-like"/>
    <property type="match status" value="1"/>
</dbReference>
<dbReference type="Pfam" id="PF00560">
    <property type="entry name" value="LRR_1"/>
    <property type="match status" value="1"/>
</dbReference>
<feature type="transmembrane region" description="Helical" evidence="9">
    <location>
        <begin position="356"/>
        <end position="380"/>
    </location>
</feature>
<comment type="subcellular location">
    <subcellularLocation>
        <location evidence="7">Endomembrane system</location>
        <topology evidence="7">Single-pass type I membrane protein</topology>
    </subcellularLocation>
</comment>
<evidence type="ECO:0000256" key="4">
    <source>
        <dbReference type="ARBA" id="ARBA00022737"/>
    </source>
</evidence>
<evidence type="ECO:0000256" key="2">
    <source>
        <dbReference type="ARBA" id="ARBA00022692"/>
    </source>
</evidence>
<evidence type="ECO:0000256" key="1">
    <source>
        <dbReference type="ARBA" id="ARBA00022614"/>
    </source>
</evidence>
<dbReference type="RefSeq" id="XP_030537495.1">
    <property type="nucleotide sequence ID" value="XM_030681635.2"/>
</dbReference>
<keyword evidence="3 10" id="KW-0732">Signal</keyword>
<keyword evidence="5 9" id="KW-1133">Transmembrane helix</keyword>
<dbReference type="GeneID" id="115745973"/>
<evidence type="ECO:0000256" key="7">
    <source>
        <dbReference type="ARBA" id="ARBA00046288"/>
    </source>
</evidence>
<dbReference type="Pfam" id="PF07714">
    <property type="entry name" value="PK_Tyr_Ser-Thr"/>
    <property type="match status" value="1"/>
</dbReference>
<evidence type="ECO:0000256" key="8">
    <source>
        <dbReference type="SAM" id="MobiDB-lite"/>
    </source>
</evidence>
<evidence type="ECO:0000256" key="3">
    <source>
        <dbReference type="ARBA" id="ARBA00022729"/>
    </source>
</evidence>
<organism evidence="12 13">
    <name type="scientific">Rhodamnia argentea</name>
    <dbReference type="NCBI Taxonomy" id="178133"/>
    <lineage>
        <taxon>Eukaryota</taxon>
        <taxon>Viridiplantae</taxon>
        <taxon>Streptophyta</taxon>
        <taxon>Embryophyta</taxon>
        <taxon>Tracheophyta</taxon>
        <taxon>Spermatophyta</taxon>
        <taxon>Magnoliopsida</taxon>
        <taxon>eudicotyledons</taxon>
        <taxon>Gunneridae</taxon>
        <taxon>Pentapetalae</taxon>
        <taxon>rosids</taxon>
        <taxon>malvids</taxon>
        <taxon>Myrtales</taxon>
        <taxon>Myrtaceae</taxon>
        <taxon>Myrtoideae</taxon>
        <taxon>Myrteae</taxon>
        <taxon>Australasian group</taxon>
        <taxon>Rhodamnia</taxon>
    </lineage>
</organism>
<keyword evidence="2 9" id="KW-0812">Transmembrane</keyword>
<feature type="compositionally biased region" description="Low complexity" evidence="8">
    <location>
        <begin position="289"/>
        <end position="314"/>
    </location>
</feature>
<dbReference type="GO" id="GO:0004672">
    <property type="term" value="F:protein kinase activity"/>
    <property type="evidence" value="ECO:0007669"/>
    <property type="project" value="InterPro"/>
</dbReference>
<evidence type="ECO:0000256" key="5">
    <source>
        <dbReference type="ARBA" id="ARBA00022989"/>
    </source>
</evidence>
<dbReference type="OrthoDB" id="291737at2759"/>
<evidence type="ECO:0000313" key="13">
    <source>
        <dbReference type="RefSeq" id="XP_030537495.1"/>
    </source>
</evidence>
<keyword evidence="12" id="KW-1185">Reference proteome</keyword>
<gene>
    <name evidence="13" type="primary">LOC115745973</name>
</gene>
<name>A0A8B8PRU3_9MYRT</name>
<proteinExistence type="predicted"/>
<dbReference type="Gene3D" id="3.80.10.10">
    <property type="entry name" value="Ribonuclease Inhibitor"/>
    <property type="match status" value="1"/>
</dbReference>
<dbReference type="InterPro" id="IPR001245">
    <property type="entry name" value="Ser-Thr/Tyr_kinase_cat_dom"/>
</dbReference>
<dbReference type="FunFam" id="3.30.200.20:FF:000489">
    <property type="entry name" value="Inactive receptor-like serine/threonine-protein kinase"/>
    <property type="match status" value="1"/>
</dbReference>
<dbReference type="PROSITE" id="PS50011">
    <property type="entry name" value="PROTEIN_KINASE_DOM"/>
    <property type="match status" value="1"/>
</dbReference>
<feature type="compositionally biased region" description="Basic and acidic residues" evidence="8">
    <location>
        <begin position="229"/>
        <end position="238"/>
    </location>
</feature>
<dbReference type="PANTHER" id="PTHR46084:SF14">
    <property type="entry name" value="PROTEIN KINASE DOMAIN-CONTAINING PROTEIN"/>
    <property type="match status" value="1"/>
</dbReference>
<dbReference type="Pfam" id="PF08263">
    <property type="entry name" value="LRRNT_2"/>
    <property type="match status" value="1"/>
</dbReference>
<feature type="domain" description="Protein kinase" evidence="11">
    <location>
        <begin position="459"/>
        <end position="723"/>
    </location>
</feature>
<dbReference type="InterPro" id="IPR032675">
    <property type="entry name" value="LRR_dom_sf"/>
</dbReference>
<feature type="chain" id="PRO_5034973363" evidence="10">
    <location>
        <begin position="34"/>
        <end position="760"/>
    </location>
</feature>
<dbReference type="InterPro" id="IPR011009">
    <property type="entry name" value="Kinase-like_dom_sf"/>
</dbReference>
<dbReference type="Proteomes" id="UP000827889">
    <property type="component" value="Chromosome 6"/>
</dbReference>
<reference evidence="13" key="1">
    <citation type="submission" date="2025-08" db="UniProtKB">
        <authorList>
            <consortium name="RefSeq"/>
        </authorList>
    </citation>
    <scope>IDENTIFICATION</scope>
    <source>
        <tissue evidence="13">Leaf</tissue>
    </source>
</reference>
<dbReference type="GO" id="GO:0005524">
    <property type="term" value="F:ATP binding"/>
    <property type="evidence" value="ECO:0007669"/>
    <property type="project" value="InterPro"/>
</dbReference>
<dbReference type="InterPro" id="IPR000719">
    <property type="entry name" value="Prot_kinase_dom"/>
</dbReference>
<dbReference type="KEGG" id="rarg:115745973"/>
<accession>A0A8B8PRU3</accession>
<evidence type="ECO:0000256" key="9">
    <source>
        <dbReference type="SAM" id="Phobius"/>
    </source>
</evidence>
<dbReference type="GO" id="GO:0012505">
    <property type="term" value="C:endomembrane system"/>
    <property type="evidence" value="ECO:0007669"/>
    <property type="project" value="UniProtKB-SubCell"/>
</dbReference>
<evidence type="ECO:0000256" key="10">
    <source>
        <dbReference type="SAM" id="SignalP"/>
    </source>
</evidence>
<dbReference type="PANTHER" id="PTHR46084">
    <property type="entry name" value="PROTEIN MALE DISCOVERER 2"/>
    <property type="match status" value="1"/>
</dbReference>
<evidence type="ECO:0000259" key="11">
    <source>
        <dbReference type="PROSITE" id="PS50011"/>
    </source>
</evidence>
<dbReference type="AlphaFoldDB" id="A0A8B8PRU3"/>
<dbReference type="InterPro" id="IPR001611">
    <property type="entry name" value="Leu-rich_rpt"/>
</dbReference>
<protein>
    <submittedName>
        <fullName evidence="13">Probable inactive receptor-like protein kinase At3g56050 isoform X1</fullName>
    </submittedName>
</protein>
<evidence type="ECO:0000313" key="12">
    <source>
        <dbReference type="Proteomes" id="UP000827889"/>
    </source>
</evidence>